<dbReference type="EMBL" id="RBXP01000003">
    <property type="protein sequence ID" value="RKT62481.1"/>
    <property type="molecule type" value="Genomic_DNA"/>
</dbReference>
<keyword evidence="5 6" id="KW-0472">Membrane</keyword>
<evidence type="ECO:0000256" key="3">
    <source>
        <dbReference type="ARBA" id="ARBA00022723"/>
    </source>
</evidence>
<feature type="binding site" evidence="6">
    <location>
        <position position="472"/>
    </location>
    <ligand>
        <name>Zn(2+)</name>
        <dbReference type="ChEBI" id="CHEBI:29105"/>
    </ligand>
</feature>
<comment type="similarity">
    <text evidence="6">Belongs to the inorganic carbon transporter (TC 9.A.2) DabA family.</text>
</comment>
<dbReference type="HAMAP" id="MF_01871">
    <property type="entry name" value="DabA"/>
    <property type="match status" value="1"/>
</dbReference>
<organism evidence="7 8">
    <name type="scientific">Azonexus fungiphilus</name>
    <dbReference type="NCBI Taxonomy" id="146940"/>
    <lineage>
        <taxon>Bacteria</taxon>
        <taxon>Pseudomonadati</taxon>
        <taxon>Pseudomonadota</taxon>
        <taxon>Betaproteobacteria</taxon>
        <taxon>Rhodocyclales</taxon>
        <taxon>Azonexaceae</taxon>
        <taxon>Azonexus</taxon>
    </lineage>
</organism>
<keyword evidence="3 6" id="KW-0479">Metal-binding</keyword>
<dbReference type="OrthoDB" id="9805101at2"/>
<name>A0A495WL18_9RHOO</name>
<dbReference type="GO" id="GO:0005886">
    <property type="term" value="C:plasma membrane"/>
    <property type="evidence" value="ECO:0007669"/>
    <property type="project" value="UniProtKB-SubCell"/>
</dbReference>
<dbReference type="PANTHER" id="PTHR38344">
    <property type="entry name" value="UPF0753 PROTEIN AQ_863"/>
    <property type="match status" value="1"/>
</dbReference>
<comment type="caution">
    <text evidence="7">The sequence shown here is derived from an EMBL/GenBank/DDBJ whole genome shotgun (WGS) entry which is preliminary data.</text>
</comment>
<protein>
    <recommendedName>
        <fullName evidence="6">Probable inorganic carbon transporter subunit DabA</fullName>
    </recommendedName>
</protein>
<feature type="binding site" evidence="6">
    <location>
        <position position="651"/>
    </location>
    <ligand>
        <name>Zn(2+)</name>
        <dbReference type="ChEBI" id="CHEBI:29105"/>
    </ligand>
</feature>
<feature type="binding site" evidence="6">
    <location>
        <position position="474"/>
    </location>
    <ligand>
        <name>Zn(2+)</name>
        <dbReference type="ChEBI" id="CHEBI:29105"/>
    </ligand>
</feature>
<comment type="subcellular location">
    <subcellularLocation>
        <location evidence="6">Cell membrane</location>
        <topology evidence="6">Peripheral membrane protein</topology>
    </subcellularLocation>
</comment>
<proteinExistence type="inferred from homology"/>
<comment type="cofactor">
    <cofactor evidence="6">
        <name>Zn(2+)</name>
        <dbReference type="ChEBI" id="CHEBI:29105"/>
    </cofactor>
</comment>
<gene>
    <name evidence="6" type="primary">dabA</name>
    <name evidence="7" type="ORF">DFR40_0368</name>
</gene>
<dbReference type="PANTHER" id="PTHR38344:SF1">
    <property type="entry name" value="INORGANIC CARBON TRANSPORTER SUBUNIT DABA-RELATED"/>
    <property type="match status" value="1"/>
</dbReference>
<accession>A0A495WL18</accession>
<comment type="function">
    <text evidence="6">Part of an energy-coupled inorganic carbon pump.</text>
</comment>
<evidence type="ECO:0000256" key="4">
    <source>
        <dbReference type="ARBA" id="ARBA00022833"/>
    </source>
</evidence>
<dbReference type="InterPro" id="IPR018752">
    <property type="entry name" value="DabA"/>
</dbReference>
<dbReference type="RefSeq" id="WP_121456779.1">
    <property type="nucleotide sequence ID" value="NZ_RBXP01000003.1"/>
</dbReference>
<dbReference type="GO" id="GO:0008270">
    <property type="term" value="F:zinc ion binding"/>
    <property type="evidence" value="ECO:0007669"/>
    <property type="project" value="UniProtKB-UniRule"/>
</dbReference>
<reference evidence="7 8" key="1">
    <citation type="submission" date="2018-10" db="EMBL/GenBank/DDBJ databases">
        <title>Genomic Encyclopedia of Type Strains, Phase IV (KMG-IV): sequencing the most valuable type-strain genomes for metagenomic binning, comparative biology and taxonomic classification.</title>
        <authorList>
            <person name="Goeker M."/>
        </authorList>
    </citation>
    <scope>NUCLEOTIDE SEQUENCE [LARGE SCALE GENOMIC DNA]</scope>
    <source>
        <strain evidence="7 8">DSM 23841</strain>
    </source>
</reference>
<keyword evidence="4 6" id="KW-0862">Zinc</keyword>
<evidence type="ECO:0000256" key="1">
    <source>
        <dbReference type="ARBA" id="ARBA00022448"/>
    </source>
</evidence>
<sequence length="984" mass="105797">MRERLQQWIDELEHRLPAQAPIRDFVHHNTLHGFQHLPFAEALAVAQALTGARAWWPRAQFLAAFAAGRISRDDLLAALADAGVDALAAEVLPGLTRAEVLLAALLAEPAPAAAATRTWRAGEYGADAVFADCRALTVTASPPVDWRQLAASRWQARCAGVGRQHSLRELLEALAGEDLFARVRSALQRHLAAHLDLGLAAWRNPECGSGFFAAWKSSAALDLAWELDELPGIRDEIRQLPEDPLAVIETALGALLPDAARWPGYLERLALELPGWSGMFLWRDRHPAVGDGVPVAMVDYLAVRVFLEQQLCAELCRRLTGAPLAFDELVAYYQASPGEFLVRDALAAGAVPEDLLAAAAGLCAASRDGRPGHGWDELAASLAPVLADDAATQRACRLRRLVDGLGLAAGALDGEAAARLLAVDAALPDELVSQVWLLAYEGHYREQLFAALAANARRRRPLPAVSAQVVMCMDDREEGTRRHLEEVAPDIETFGAAGFFGVPMFWQGIDDPAPVALCPVVVTPENHVREQPQPGQEAVLARHARRRETRLRWRERLYQGSRRAPLAGPLLTAVAGLPALAALTASSLAPAWLARAGERWRQQFEGTVATVAEVGSAGAFSTAEQVERVAAFLATIGLSTGFAPLVLILGHGSGSRNNPHLSAYDCGACSGRHGGPNARVLATMANRPEVRAGLAGRGIVIGDDCWFVAAEHHTGDDGVAWYDLEQVPAAWQPALDRLLAALAEACRRHAAERCRRLASAPPQASPWQARRHVAGRVADLAQVRPELGHATNAAAFIGRRAATRGLFLDRRVFLVSYDPSADDDGAIVERILLAAGPVGAGIALEYYFSTVDNERFGCGSKVTHNLTGLFGVMAGADSDLRTGLPWQMVEIHEPMRLLVVVEQAPAVLSAILERQPALQELIGNGWINFAAQHPSTAELSRYCPRRGWLAWSGAAVLPQVGRSADWFAGERGPLPPALLLGSGR</sequence>
<keyword evidence="1 6" id="KW-0813">Transport</keyword>
<dbReference type="Pfam" id="PF10070">
    <property type="entry name" value="DabA"/>
    <property type="match status" value="1"/>
</dbReference>
<evidence type="ECO:0000313" key="8">
    <source>
        <dbReference type="Proteomes" id="UP000270626"/>
    </source>
</evidence>
<evidence type="ECO:0000313" key="7">
    <source>
        <dbReference type="EMBL" id="RKT62481.1"/>
    </source>
</evidence>
<keyword evidence="2 6" id="KW-1003">Cell membrane</keyword>
<dbReference type="Proteomes" id="UP000270626">
    <property type="component" value="Unassembled WGS sequence"/>
</dbReference>
<evidence type="ECO:0000256" key="2">
    <source>
        <dbReference type="ARBA" id="ARBA00022475"/>
    </source>
</evidence>
<keyword evidence="8" id="KW-1185">Reference proteome</keyword>
<dbReference type="AlphaFoldDB" id="A0A495WL18"/>
<comment type="subunit">
    <text evidence="6">Forms a complex with DabB.</text>
</comment>
<evidence type="ECO:0000256" key="6">
    <source>
        <dbReference type="HAMAP-Rule" id="MF_01871"/>
    </source>
</evidence>
<feature type="binding site" evidence="6">
    <location>
        <position position="666"/>
    </location>
    <ligand>
        <name>Zn(2+)</name>
        <dbReference type="ChEBI" id="CHEBI:29105"/>
    </ligand>
</feature>
<evidence type="ECO:0000256" key="5">
    <source>
        <dbReference type="ARBA" id="ARBA00023136"/>
    </source>
</evidence>